<keyword evidence="3 8" id="KW-0694">RNA-binding</keyword>
<dbReference type="PANTHER" id="PTHR11560">
    <property type="entry name" value="39S RIBOSOMAL PROTEIN L10, MITOCHONDRIAL"/>
    <property type="match status" value="1"/>
</dbReference>
<comment type="caution">
    <text evidence="9">The sequence shown here is derived from an EMBL/GenBank/DDBJ whole genome shotgun (WGS) entry which is preliminary data.</text>
</comment>
<dbReference type="HAMAP" id="MF_00362">
    <property type="entry name" value="Ribosomal_uL10"/>
    <property type="match status" value="1"/>
</dbReference>
<evidence type="ECO:0000256" key="6">
    <source>
        <dbReference type="ARBA" id="ARBA00026025"/>
    </source>
</evidence>
<evidence type="ECO:0000256" key="8">
    <source>
        <dbReference type="HAMAP-Rule" id="MF_00362"/>
    </source>
</evidence>
<dbReference type="GO" id="GO:0070180">
    <property type="term" value="F:large ribosomal subunit rRNA binding"/>
    <property type="evidence" value="ECO:0007669"/>
    <property type="project" value="UniProtKB-UniRule"/>
</dbReference>
<protein>
    <recommendedName>
        <fullName evidence="7 8">Large ribosomal subunit protein uL10</fullName>
    </recommendedName>
</protein>
<dbReference type="GeneID" id="63146725"/>
<evidence type="ECO:0000313" key="10">
    <source>
        <dbReference type="EMBL" id="RSU01295.1"/>
    </source>
</evidence>
<dbReference type="InterPro" id="IPR001790">
    <property type="entry name" value="Ribosomal_uL10"/>
</dbReference>
<evidence type="ECO:0000256" key="5">
    <source>
        <dbReference type="ARBA" id="ARBA00023274"/>
    </source>
</evidence>
<dbReference type="Proteomes" id="UP000288197">
    <property type="component" value="Unassembled WGS sequence"/>
</dbReference>
<dbReference type="AlphaFoldDB" id="A0A369AUV7"/>
<dbReference type="PROSITE" id="PS01109">
    <property type="entry name" value="RIBOSOMAL_L10"/>
    <property type="match status" value="1"/>
</dbReference>
<dbReference type="NCBIfam" id="NF000955">
    <property type="entry name" value="PRK00099.1-1"/>
    <property type="match status" value="1"/>
</dbReference>
<dbReference type="InterPro" id="IPR047865">
    <property type="entry name" value="Ribosomal_uL10_bac_type"/>
</dbReference>
<evidence type="ECO:0000313" key="12">
    <source>
        <dbReference type="Proteomes" id="UP000521358"/>
    </source>
</evidence>
<dbReference type="GO" id="GO:0003735">
    <property type="term" value="F:structural constituent of ribosome"/>
    <property type="evidence" value="ECO:0007669"/>
    <property type="project" value="InterPro"/>
</dbReference>
<dbReference type="Proteomes" id="UP000521358">
    <property type="component" value="Unassembled WGS sequence"/>
</dbReference>
<dbReference type="RefSeq" id="WP_086341226.1">
    <property type="nucleotide sequence ID" value="NZ_CP081459.1"/>
</dbReference>
<name>A0A369AUV7_9ENTE</name>
<keyword evidence="11" id="KW-1185">Reference proteome</keyword>
<dbReference type="FunFam" id="3.30.70.1730:FF:000001">
    <property type="entry name" value="50S ribosomal protein L10"/>
    <property type="match status" value="1"/>
</dbReference>
<dbReference type="InterPro" id="IPR043141">
    <property type="entry name" value="Ribosomal_uL10-like_sf"/>
</dbReference>
<evidence type="ECO:0000256" key="3">
    <source>
        <dbReference type="ARBA" id="ARBA00022884"/>
    </source>
</evidence>
<evidence type="ECO:0000256" key="2">
    <source>
        <dbReference type="ARBA" id="ARBA00022730"/>
    </source>
</evidence>
<sequence>MSEASIAKKAQEVEVVTAKLKEAASVVVVDYRGLTVEQVTDLRKQLRDANIEMKVIKNGILRRAAEAAGLEGMEDVFVGPTAVAFSNEDVVAPAKIMNDFAKNADKLEIKGGIIEGNVSSVEEIVALAKLPSREGLLSMLLSVLQAPVRNVAYAVKAVSDSKEEEVA</sequence>
<keyword evidence="5 8" id="KW-0687">Ribonucleoprotein</keyword>
<proteinExistence type="inferred from homology"/>
<comment type="function">
    <text evidence="8">Forms part of the ribosomal stalk, playing a central role in the interaction of the ribosome with GTP-bound translation factors.</text>
</comment>
<evidence type="ECO:0000256" key="1">
    <source>
        <dbReference type="ARBA" id="ARBA00008889"/>
    </source>
</evidence>
<organism evidence="9 12">
    <name type="scientific">Vagococcus fluvialis</name>
    <dbReference type="NCBI Taxonomy" id="2738"/>
    <lineage>
        <taxon>Bacteria</taxon>
        <taxon>Bacillati</taxon>
        <taxon>Bacillota</taxon>
        <taxon>Bacilli</taxon>
        <taxon>Lactobacillales</taxon>
        <taxon>Enterococcaceae</taxon>
        <taxon>Vagococcus</taxon>
    </lineage>
</organism>
<dbReference type="EMBL" id="NGJX01000008">
    <property type="protein sequence ID" value="RSU01295.1"/>
    <property type="molecule type" value="Genomic_DNA"/>
</dbReference>
<dbReference type="SUPFAM" id="SSF160369">
    <property type="entry name" value="Ribosomal protein L10-like"/>
    <property type="match status" value="1"/>
</dbReference>
<dbReference type="GO" id="GO:0015934">
    <property type="term" value="C:large ribosomal subunit"/>
    <property type="evidence" value="ECO:0007669"/>
    <property type="project" value="InterPro"/>
</dbReference>
<evidence type="ECO:0000256" key="4">
    <source>
        <dbReference type="ARBA" id="ARBA00022980"/>
    </source>
</evidence>
<dbReference type="OrthoDB" id="9808307at2"/>
<evidence type="ECO:0000313" key="9">
    <source>
        <dbReference type="EMBL" id="NKC66757.1"/>
    </source>
</evidence>
<accession>A0A369AUV7</accession>
<evidence type="ECO:0000256" key="7">
    <source>
        <dbReference type="ARBA" id="ARBA00035202"/>
    </source>
</evidence>
<keyword evidence="4 8" id="KW-0689">Ribosomal protein</keyword>
<dbReference type="CDD" id="cd05797">
    <property type="entry name" value="Ribosomal_L10"/>
    <property type="match status" value="1"/>
</dbReference>
<dbReference type="Gene3D" id="6.10.250.290">
    <property type="match status" value="1"/>
</dbReference>
<dbReference type="EMBL" id="JAAVMB010000001">
    <property type="protein sequence ID" value="NKC66757.1"/>
    <property type="molecule type" value="Genomic_DNA"/>
</dbReference>
<dbReference type="Pfam" id="PF00466">
    <property type="entry name" value="Ribosomal_L10"/>
    <property type="match status" value="1"/>
</dbReference>
<reference evidence="9 12" key="2">
    <citation type="submission" date="2020-03" db="EMBL/GenBank/DDBJ databases">
        <title>Bacterial samples isolated from urine from healthy bovine heifers (Gyr breed).</title>
        <authorList>
            <person name="Giannattasio-Ferraz S."/>
            <person name="Maskeri L."/>
            <person name="Penido A."/>
            <person name="Barbosa-Stancioli E.F."/>
            <person name="Putonti C."/>
        </authorList>
    </citation>
    <scope>NUCLEOTIDE SEQUENCE [LARGE SCALE GENOMIC DNA]</scope>
    <source>
        <strain evidence="9 12">UFMG-H7</strain>
    </source>
</reference>
<keyword evidence="2 8" id="KW-0699">rRNA-binding</keyword>
<evidence type="ECO:0000313" key="11">
    <source>
        <dbReference type="Proteomes" id="UP000288197"/>
    </source>
</evidence>
<dbReference type="InterPro" id="IPR022973">
    <property type="entry name" value="Ribosomal_uL10_bac"/>
</dbReference>
<comment type="similarity">
    <text evidence="1 8">Belongs to the universal ribosomal protein uL10 family.</text>
</comment>
<dbReference type="Gene3D" id="3.30.70.1730">
    <property type="match status" value="1"/>
</dbReference>
<dbReference type="GO" id="GO:0006412">
    <property type="term" value="P:translation"/>
    <property type="evidence" value="ECO:0007669"/>
    <property type="project" value="UniProtKB-UniRule"/>
</dbReference>
<gene>
    <name evidence="8" type="primary">rplJ</name>
    <name evidence="10" type="ORF">CBF32_09125</name>
    <name evidence="9" type="ORF">HED35_01520</name>
</gene>
<reference evidence="10 11" key="1">
    <citation type="submission" date="2017-05" db="EMBL/GenBank/DDBJ databases">
        <title>Vagococcus spp. assemblies.</title>
        <authorList>
            <person name="Gulvik C.A."/>
        </authorList>
    </citation>
    <scope>NUCLEOTIDE SEQUENCE [LARGE SCALE GENOMIC DNA]</scope>
    <source>
        <strain evidence="10 11">NCFB 2497</strain>
    </source>
</reference>
<comment type="subunit">
    <text evidence="6 8">Part of the ribosomal stalk of the 50S ribosomal subunit. The N-terminus interacts with L11 and the large rRNA to form the base of the stalk. The C-terminus forms an elongated spine to which L12 dimers bind in a sequential fashion forming a multimeric L10(L12)X complex.</text>
</comment>
<dbReference type="InterPro" id="IPR002363">
    <property type="entry name" value="Ribosomal_uL10_CS_bac"/>
</dbReference>